<accession>A0A164VEV5</accession>
<name>A0A164VEV5_DAUCS</name>
<evidence type="ECO:0000313" key="2">
    <source>
        <dbReference type="EMBL" id="WOH04365.1"/>
    </source>
</evidence>
<evidence type="ECO:0000313" key="3">
    <source>
        <dbReference type="Proteomes" id="UP000077755"/>
    </source>
</evidence>
<dbReference type="InterPro" id="IPR003871">
    <property type="entry name" value="RFA1B/D_OB_1st"/>
</dbReference>
<evidence type="ECO:0000259" key="1">
    <source>
        <dbReference type="Pfam" id="PF02721"/>
    </source>
</evidence>
<dbReference type="Pfam" id="PF02721">
    <property type="entry name" value="DUF223"/>
    <property type="match status" value="1"/>
</dbReference>
<proteinExistence type="predicted"/>
<dbReference type="PANTHER" id="PTHR47165">
    <property type="entry name" value="OS03G0429900 PROTEIN"/>
    <property type="match status" value="1"/>
</dbReference>
<organism evidence="2 3">
    <name type="scientific">Daucus carota subsp. sativus</name>
    <name type="common">Carrot</name>
    <dbReference type="NCBI Taxonomy" id="79200"/>
    <lineage>
        <taxon>Eukaryota</taxon>
        <taxon>Viridiplantae</taxon>
        <taxon>Streptophyta</taxon>
        <taxon>Embryophyta</taxon>
        <taxon>Tracheophyta</taxon>
        <taxon>Spermatophyta</taxon>
        <taxon>Magnoliopsida</taxon>
        <taxon>eudicotyledons</taxon>
        <taxon>Gunneridae</taxon>
        <taxon>Pentapetalae</taxon>
        <taxon>asterids</taxon>
        <taxon>campanulids</taxon>
        <taxon>Apiales</taxon>
        <taxon>Apiaceae</taxon>
        <taxon>Apioideae</taxon>
        <taxon>Scandiceae</taxon>
        <taxon>Daucinae</taxon>
        <taxon>Daucus</taxon>
        <taxon>Daucus sect. Daucus</taxon>
    </lineage>
</organism>
<feature type="domain" description="Replication protein A 70 kDa DNA-binding subunit B/D first OB fold" evidence="1">
    <location>
        <begin position="5"/>
        <end position="105"/>
    </location>
</feature>
<dbReference type="AlphaFoldDB" id="A0A164VEV5"/>
<reference evidence="2" key="2">
    <citation type="submission" date="2022-03" db="EMBL/GenBank/DDBJ databases">
        <title>Draft title - Genomic analysis of global carrot germplasm unveils the trajectory of domestication and the origin of high carotenoid orange carrot.</title>
        <authorList>
            <person name="Iorizzo M."/>
            <person name="Ellison S."/>
            <person name="Senalik D."/>
            <person name="Macko-Podgorni A."/>
            <person name="Grzebelus D."/>
            <person name="Bostan H."/>
            <person name="Rolling W."/>
            <person name="Curaba J."/>
            <person name="Simon P."/>
        </authorList>
    </citation>
    <scope>NUCLEOTIDE SEQUENCE</scope>
    <source>
        <tissue evidence="2">Leaf</tissue>
    </source>
</reference>
<dbReference type="Proteomes" id="UP000077755">
    <property type="component" value="Chromosome 6"/>
</dbReference>
<dbReference type="SUPFAM" id="SSF50249">
    <property type="entry name" value="Nucleic acid-binding proteins"/>
    <property type="match status" value="2"/>
</dbReference>
<sequence>METCIHMLNNSTLEWTIRARVTRVWPTISSFTNSVRGYNLILLDRHNHRIHARVNNDFWQSLDGLIVEGGLYEITTFAILNCSASERPLSSTRFIRFLNVTTVQPYLDTSLRFPQYGFEFVQVDEVQRLAEPNNDDQLPVHTIGMLRNQLVIHVIGVVEHPGQVSTIRTRHGDRRVHKFQVTDGHVFVRVTLLGRILDSSNMLFTANLQAPVVIVLAGVKIKRIPVEVGLDNYHLTACPWTQIFINMETDAATDMRNEYWRNFLGI</sequence>
<reference evidence="2" key="1">
    <citation type="journal article" date="2016" name="Nat. Genet.">
        <title>A high-quality carrot genome assembly provides new insights into carotenoid accumulation and asterid genome evolution.</title>
        <authorList>
            <person name="Iorizzo M."/>
            <person name="Ellison S."/>
            <person name="Senalik D."/>
            <person name="Zeng P."/>
            <person name="Satapoomin P."/>
            <person name="Huang J."/>
            <person name="Bowman M."/>
            <person name="Iovene M."/>
            <person name="Sanseverino W."/>
            <person name="Cavagnaro P."/>
            <person name="Yildiz M."/>
            <person name="Macko-Podgorni A."/>
            <person name="Moranska E."/>
            <person name="Grzebelus E."/>
            <person name="Grzebelus D."/>
            <person name="Ashrafi H."/>
            <person name="Zheng Z."/>
            <person name="Cheng S."/>
            <person name="Spooner D."/>
            <person name="Van Deynze A."/>
            <person name="Simon P."/>
        </authorList>
    </citation>
    <scope>NUCLEOTIDE SEQUENCE</scope>
    <source>
        <tissue evidence="2">Leaf</tissue>
    </source>
</reference>
<dbReference type="PANTHER" id="PTHR47165:SF4">
    <property type="entry name" value="OS03G0429900 PROTEIN"/>
    <property type="match status" value="1"/>
</dbReference>
<dbReference type="Gene3D" id="2.40.50.140">
    <property type="entry name" value="Nucleic acid-binding proteins"/>
    <property type="match status" value="2"/>
</dbReference>
<dbReference type="Gramene" id="KZM90241">
    <property type="protein sequence ID" value="KZM90241"/>
    <property type="gene ID" value="DCAR_022394"/>
</dbReference>
<dbReference type="InterPro" id="IPR012340">
    <property type="entry name" value="NA-bd_OB-fold"/>
</dbReference>
<protein>
    <recommendedName>
        <fullName evidence="1">Replication protein A 70 kDa DNA-binding subunit B/D first OB fold domain-containing protein</fullName>
    </recommendedName>
</protein>
<gene>
    <name evidence="2" type="ORF">DCAR_0623774</name>
</gene>
<dbReference type="EMBL" id="CP093348">
    <property type="protein sequence ID" value="WOH04365.1"/>
    <property type="molecule type" value="Genomic_DNA"/>
</dbReference>
<keyword evidence="3" id="KW-1185">Reference proteome</keyword>